<proteinExistence type="predicted"/>
<name>A0ABS2ZYB0_9VIBR</name>
<sequence length="220" mass="25104">MEQARDSRIDLALYDLIEQKKNRDGKFTRQDLANAIGVNPSILTRIAHADPMKRQTNPQLHTLQKIVEFFQLDGFDITLNDLIQQETQRVVFSENTHRQLPTNEITIPLFKLYSDLNRIGKITTDVEVNDSVLVGFKSDEFIPPFFKKGTVFVANRESLPEVDNLVVVKSGSSGCFQLRKVAQDEANMKIYLIDVRNPHLKYEFSVASFIGVVHQINAKI</sequence>
<gene>
    <name evidence="1" type="ORF">JYA62_02630</name>
</gene>
<dbReference type="InterPro" id="IPR010982">
    <property type="entry name" value="Lambda_DNA-bd_dom_sf"/>
</dbReference>
<dbReference type="InterPro" id="IPR001387">
    <property type="entry name" value="Cro/C1-type_HTH"/>
</dbReference>
<dbReference type="RefSeq" id="WP_045973669.1">
    <property type="nucleotide sequence ID" value="NZ_CAWMDY010000001.1"/>
</dbReference>
<evidence type="ECO:0000313" key="2">
    <source>
        <dbReference type="Proteomes" id="UP000779070"/>
    </source>
</evidence>
<accession>A0ABS2ZYB0</accession>
<dbReference type="Proteomes" id="UP000779070">
    <property type="component" value="Unassembled WGS sequence"/>
</dbReference>
<evidence type="ECO:0000313" key="1">
    <source>
        <dbReference type="EMBL" id="MBN3576564.1"/>
    </source>
</evidence>
<dbReference type="EMBL" id="JAFHLB010000002">
    <property type="protein sequence ID" value="MBN3576564.1"/>
    <property type="molecule type" value="Genomic_DNA"/>
</dbReference>
<organism evidence="1 2">
    <name type="scientific">Vibrio neptunius</name>
    <dbReference type="NCBI Taxonomy" id="170651"/>
    <lineage>
        <taxon>Bacteria</taxon>
        <taxon>Pseudomonadati</taxon>
        <taxon>Pseudomonadota</taxon>
        <taxon>Gammaproteobacteria</taxon>
        <taxon>Vibrionales</taxon>
        <taxon>Vibrionaceae</taxon>
        <taxon>Vibrio</taxon>
    </lineage>
</organism>
<comment type="caution">
    <text evidence="1">The sequence shown here is derived from an EMBL/GenBank/DDBJ whole genome shotgun (WGS) entry which is preliminary data.</text>
</comment>
<keyword evidence="2" id="KW-1185">Reference proteome</keyword>
<dbReference type="Gene3D" id="1.10.260.40">
    <property type="entry name" value="lambda repressor-like DNA-binding domains"/>
    <property type="match status" value="1"/>
</dbReference>
<protein>
    <submittedName>
        <fullName evidence="1">Transcriptional regulator</fullName>
    </submittedName>
</protein>
<reference evidence="1 2" key="1">
    <citation type="submission" date="2021-02" db="EMBL/GenBank/DDBJ databases">
        <title>Draft Genome Sequences of 5 Vibrio neptunius Strains Isolated From of Bivalve Hatcheries.</title>
        <authorList>
            <person name="Galvis F."/>
            <person name="Barja J.L."/>
            <person name="Lemos M.L."/>
            <person name="Balado M."/>
        </authorList>
    </citation>
    <scope>NUCLEOTIDE SEQUENCE [LARGE SCALE GENOMIC DNA]</scope>
    <source>
        <strain evidence="1 2">PP-145.98</strain>
    </source>
</reference>
<dbReference type="CDD" id="cd00093">
    <property type="entry name" value="HTH_XRE"/>
    <property type="match status" value="1"/>
</dbReference>
<dbReference type="GeneID" id="88754795"/>